<evidence type="ECO:0000259" key="2">
    <source>
        <dbReference type="Pfam" id="PF01345"/>
    </source>
</evidence>
<feature type="signal peptide" evidence="1">
    <location>
        <begin position="1"/>
        <end position="31"/>
    </location>
</feature>
<dbReference type="AlphaFoldDB" id="A0A1H3WGE1"/>
<organism evidence="3 4">
    <name type="scientific">Thiothrix caldifontis</name>
    <dbReference type="NCBI Taxonomy" id="525918"/>
    <lineage>
        <taxon>Bacteria</taxon>
        <taxon>Pseudomonadati</taxon>
        <taxon>Pseudomonadota</taxon>
        <taxon>Gammaproteobacteria</taxon>
        <taxon>Thiotrichales</taxon>
        <taxon>Thiotrichaceae</taxon>
        <taxon>Thiothrix</taxon>
    </lineage>
</organism>
<accession>A0A1H3WGE1</accession>
<evidence type="ECO:0000256" key="1">
    <source>
        <dbReference type="SAM" id="SignalP"/>
    </source>
</evidence>
<evidence type="ECO:0000313" key="4">
    <source>
        <dbReference type="Proteomes" id="UP000199397"/>
    </source>
</evidence>
<feature type="domain" description="DUF11" evidence="2">
    <location>
        <begin position="222"/>
        <end position="284"/>
    </location>
</feature>
<protein>
    <submittedName>
        <fullName evidence="3">Conserved repeat domain-containing protein</fullName>
    </submittedName>
</protein>
<dbReference type="Pfam" id="PF01345">
    <property type="entry name" value="DUF11"/>
    <property type="match status" value="1"/>
</dbReference>
<dbReference type="STRING" id="525918.SAMN05660964_00408"/>
<keyword evidence="4" id="KW-1185">Reference proteome</keyword>
<dbReference type="InterPro" id="IPR047589">
    <property type="entry name" value="DUF11_rpt"/>
</dbReference>
<dbReference type="InterPro" id="IPR001434">
    <property type="entry name" value="OmcB-like_DUF11"/>
</dbReference>
<keyword evidence="1" id="KW-0732">Signal</keyword>
<dbReference type="RefSeq" id="WP_093064876.1">
    <property type="nucleotide sequence ID" value="NZ_FNQP01000002.1"/>
</dbReference>
<name>A0A1H3WGE1_9GAMM</name>
<evidence type="ECO:0000313" key="3">
    <source>
        <dbReference type="EMBL" id="SDZ85298.1"/>
    </source>
</evidence>
<dbReference type="PANTHER" id="PTHR34819:SF3">
    <property type="entry name" value="CELL SURFACE PROTEIN"/>
    <property type="match status" value="1"/>
</dbReference>
<dbReference type="NCBIfam" id="TIGR01451">
    <property type="entry name" value="B_ant_repeat"/>
    <property type="match status" value="1"/>
</dbReference>
<dbReference type="OrthoDB" id="28777at2"/>
<dbReference type="PANTHER" id="PTHR34819">
    <property type="entry name" value="LARGE CYSTEINE-RICH PERIPLASMIC PROTEIN OMCB"/>
    <property type="match status" value="1"/>
</dbReference>
<proteinExistence type="predicted"/>
<gene>
    <name evidence="3" type="ORF">SAMN05660964_00408</name>
</gene>
<feature type="chain" id="PRO_5011507681" evidence="1">
    <location>
        <begin position="32"/>
        <end position="986"/>
    </location>
</feature>
<sequence>MKPLQMNKLAGACATALLAGGIMLHASPVIAATAAGTQIKNLATVTYEDENGNTYSAQSNEAVITVKQVYAAELGVDTTKTAAAGQMVYSQHTLTNNGNGKDTYTLNVADITGDDLTADSIQLFIDSNGNGLADAGETMVAAGGTVTLTGGQSVALVMAVKVPATATAGNKLYAKLTATTSNGSVVDLTSSGGYDSANNTNHTLITVANDAVLNHTKSAVLDAANNQIAYTLTVTNTGNQVAQDVEIFDALPGQTSFVSASAAGLLTGNGDTLPVSQSLSEATAGADLNKDGDMVDILPGIYAKDAALAPGATISVTFRVAYDPLTFNNNSIPGSAGDIVKNTGFLKADQDGNAITPPVIVPSNPVQTVLPQLYGVVTDDTGDNAKSAPHNDGLDDNTLDDVQLVTTAPPGSAVWFSVDVTNNGTGRDTFELTTSGSSFPPGTVFTYWNASGTVQLVDTNSKGGVDTGMLESGDTARIVVKAQLPTNAANGGIVTLTATSATAPTTVSDTTTLQLQAISAAGVDLFDNTGSAGTSANEDALGTAPYNINHGTNPGTRQAMAATVGSTVKIPLYIDNGSGSSDSFQFSIGSSWNGTTVGGLPTGWSALFYKADASGNPTGSPLTSTALLPAGSLGNAATNQYVAVVTIPNDPAYALADYLADNNGDGTPDIMDANLDGDGDQPVFISITSANSGASDIMLDAIDVENLAQVELTPPGSNQIQPGGSVNYINTLENTGNTTETLELTSANSLSGESWGNTVKVDTNGDGIPDKTLAELQPGDVIKGVDVAGNVVNIPVTDADNDGNPEVTMNPGEKFDLTPTVFAPSSAAPGQTDVLTLYATNIGTGPSTSVEDVSIVILGQVRLDKQVAIDANCDGTPEGTFQANLTTEVAPTECAIWQIQSENQGDALAKNVIIRDKVPAYSTYEVNSLKYCLNLGCAPAAVTNEGEIVGSDIAFYVGTGSVPASQLGGDLQPGQQATVRFSTKVQ</sequence>
<dbReference type="EMBL" id="FNQP01000002">
    <property type="protein sequence ID" value="SDZ85298.1"/>
    <property type="molecule type" value="Genomic_DNA"/>
</dbReference>
<dbReference type="Proteomes" id="UP000199397">
    <property type="component" value="Unassembled WGS sequence"/>
</dbReference>
<reference evidence="3 4" key="1">
    <citation type="submission" date="2016-10" db="EMBL/GenBank/DDBJ databases">
        <authorList>
            <person name="de Groot N.N."/>
        </authorList>
    </citation>
    <scope>NUCLEOTIDE SEQUENCE [LARGE SCALE GENOMIC DNA]</scope>
    <source>
        <strain evidence="3 4">DSM 21228</strain>
    </source>
</reference>
<dbReference type="InterPro" id="IPR051172">
    <property type="entry name" value="Chlamydia_OmcB"/>
</dbReference>